<evidence type="ECO:0000313" key="2">
    <source>
        <dbReference type="Proteomes" id="UP000011668"/>
    </source>
</evidence>
<dbReference type="Proteomes" id="UP000011668">
    <property type="component" value="Unassembled WGS sequence"/>
</dbReference>
<reference evidence="1 2" key="1">
    <citation type="journal article" date="2013" name="Nat. Commun.">
        <title>The evolution and pathogenic mechanisms of the rice sheath blight pathogen.</title>
        <authorList>
            <person name="Zheng A."/>
            <person name="Lin R."/>
            <person name="Xu L."/>
            <person name="Qin P."/>
            <person name="Tang C."/>
            <person name="Ai P."/>
            <person name="Zhang D."/>
            <person name="Liu Y."/>
            <person name="Sun Z."/>
            <person name="Feng H."/>
            <person name="Wang Y."/>
            <person name="Chen Y."/>
            <person name="Liang X."/>
            <person name="Fu R."/>
            <person name="Li Q."/>
            <person name="Zhang J."/>
            <person name="Yu X."/>
            <person name="Xie Z."/>
            <person name="Ding L."/>
            <person name="Guan P."/>
            <person name="Tang J."/>
            <person name="Liang Y."/>
            <person name="Wang S."/>
            <person name="Deng Q."/>
            <person name="Li S."/>
            <person name="Zhu J."/>
            <person name="Wang L."/>
            <person name="Liu H."/>
            <person name="Li P."/>
        </authorList>
    </citation>
    <scope>NUCLEOTIDE SEQUENCE [LARGE SCALE GENOMIC DNA]</scope>
    <source>
        <strain evidence="2">AG-1 IA</strain>
    </source>
</reference>
<keyword evidence="2" id="KW-1185">Reference proteome</keyword>
<sequence length="57" mass="6258">MRFFFFHLSHPQAYSLALAPFLANHCSMAFCSRLGAPAFIRTLRAGSLAPADSLLCI</sequence>
<dbReference type="EMBL" id="AFRT01003737">
    <property type="protein sequence ID" value="ELU36299.1"/>
    <property type="molecule type" value="Genomic_DNA"/>
</dbReference>
<gene>
    <name evidence="1" type="ORF">AG1IA_09670</name>
</gene>
<evidence type="ECO:0000313" key="1">
    <source>
        <dbReference type="EMBL" id="ELU36299.1"/>
    </source>
</evidence>
<proteinExistence type="predicted"/>
<organism evidence="1 2">
    <name type="scientific">Thanatephorus cucumeris (strain AG1-IA)</name>
    <name type="common">Rice sheath blight fungus</name>
    <name type="synonym">Rhizoctonia solani</name>
    <dbReference type="NCBI Taxonomy" id="983506"/>
    <lineage>
        <taxon>Eukaryota</taxon>
        <taxon>Fungi</taxon>
        <taxon>Dikarya</taxon>
        <taxon>Basidiomycota</taxon>
        <taxon>Agaricomycotina</taxon>
        <taxon>Agaricomycetes</taxon>
        <taxon>Cantharellales</taxon>
        <taxon>Ceratobasidiaceae</taxon>
        <taxon>Rhizoctonia</taxon>
        <taxon>Rhizoctonia solani AG-1</taxon>
    </lineage>
</organism>
<name>L8WIY4_THACA</name>
<protein>
    <submittedName>
        <fullName evidence="1">Uncharacterized protein</fullName>
    </submittedName>
</protein>
<accession>L8WIY4</accession>
<comment type="caution">
    <text evidence="1">The sequence shown here is derived from an EMBL/GenBank/DDBJ whole genome shotgun (WGS) entry which is preliminary data.</text>
</comment>
<dbReference type="AlphaFoldDB" id="L8WIY4"/>
<dbReference type="HOGENOM" id="CLU_2998081_0_0_1"/>